<protein>
    <recommendedName>
        <fullName evidence="9">Sec-independent protein translocase protein TatA</fullName>
    </recommendedName>
</protein>
<dbReference type="RefSeq" id="WP_130775998.1">
    <property type="nucleotide sequence ID" value="NZ_SIKX01000009.1"/>
</dbReference>
<evidence type="ECO:0000256" key="6">
    <source>
        <dbReference type="ARBA" id="ARBA00022989"/>
    </source>
</evidence>
<dbReference type="Proteomes" id="UP000291892">
    <property type="component" value="Unassembled WGS sequence"/>
</dbReference>
<evidence type="ECO:0000256" key="3">
    <source>
        <dbReference type="ARBA" id="ARBA00022475"/>
    </source>
</evidence>
<comment type="similarity">
    <text evidence="9">Belongs to the TatA/E family.</text>
</comment>
<dbReference type="HAMAP" id="MF_00236">
    <property type="entry name" value="TatA_E"/>
    <property type="match status" value="1"/>
</dbReference>
<comment type="subcellular location">
    <subcellularLocation>
        <location evidence="1 9">Cell membrane</location>
        <topology evidence="1 9">Single-pass membrane protein</topology>
    </subcellularLocation>
</comment>
<keyword evidence="3 9" id="KW-1003">Cell membrane</keyword>
<dbReference type="GO" id="GO:0043953">
    <property type="term" value="P:protein transport by the Tat complex"/>
    <property type="evidence" value="ECO:0007669"/>
    <property type="project" value="UniProtKB-UniRule"/>
</dbReference>
<reference evidence="10 11" key="1">
    <citation type="submission" date="2019-02" db="EMBL/GenBank/DDBJ databases">
        <title>The genomic architecture of introgression among sibling species of bacteria.</title>
        <authorList>
            <person name="Cavassim M.I.A."/>
            <person name="Moeskjaer S."/>
            <person name="Moslemi C."/>
            <person name="Fields B."/>
            <person name="Bachmann A."/>
            <person name="Vilhjalmsson B."/>
            <person name="Schierup M.H."/>
            <person name="Young J.P.W."/>
            <person name="Andersen S.U."/>
        </authorList>
    </citation>
    <scope>NUCLEOTIDE SEQUENCE [LARGE SCALE GENOMIC DNA]</scope>
    <source>
        <strain evidence="10 11">SM42</strain>
    </source>
</reference>
<dbReference type="AlphaFoldDB" id="A0AAE8Q3Q6"/>
<comment type="subunit">
    <text evidence="9">The Tat system comprises two distinct complexes: a TatABC complex, containing multiple copies of TatA, TatB and TatC subunits, and a separate TatA complex, containing only TatA subunits. Substrates initially bind to the TatABC complex, which probably triggers association of the separate TatA complex to form the active translocon.</text>
</comment>
<keyword evidence="2 9" id="KW-0813">Transport</keyword>
<keyword evidence="5 9" id="KW-0653">Protein transport</keyword>
<accession>A0AAE8Q3Q6</accession>
<dbReference type="InterPro" id="IPR003369">
    <property type="entry name" value="TatA/B/E"/>
</dbReference>
<evidence type="ECO:0000256" key="7">
    <source>
        <dbReference type="ARBA" id="ARBA00023010"/>
    </source>
</evidence>
<evidence type="ECO:0000313" key="11">
    <source>
        <dbReference type="Proteomes" id="UP000291892"/>
    </source>
</evidence>
<evidence type="ECO:0000256" key="8">
    <source>
        <dbReference type="ARBA" id="ARBA00023136"/>
    </source>
</evidence>
<evidence type="ECO:0000256" key="1">
    <source>
        <dbReference type="ARBA" id="ARBA00004162"/>
    </source>
</evidence>
<comment type="caution">
    <text evidence="10">The sequence shown here is derived from an EMBL/GenBank/DDBJ whole genome shotgun (WGS) entry which is preliminary data.</text>
</comment>
<dbReference type="EMBL" id="SIKX01000009">
    <property type="protein sequence ID" value="TBF00949.1"/>
    <property type="molecule type" value="Genomic_DNA"/>
</dbReference>
<evidence type="ECO:0000256" key="4">
    <source>
        <dbReference type="ARBA" id="ARBA00022692"/>
    </source>
</evidence>
<evidence type="ECO:0000256" key="2">
    <source>
        <dbReference type="ARBA" id="ARBA00022448"/>
    </source>
</evidence>
<gene>
    <name evidence="9" type="primary">tatA</name>
    <name evidence="10" type="ORF">ELG94_39430</name>
</gene>
<dbReference type="PANTHER" id="PTHR42982">
    <property type="entry name" value="SEC-INDEPENDENT PROTEIN TRANSLOCASE PROTEIN TATA"/>
    <property type="match status" value="1"/>
</dbReference>
<sequence length="64" mass="7382">MGALSFWHLAIVTLVVLVLFGRGRLSALMGDVGKGLRTFRRELFGTQRSIEDTERRMKKDKFRL</sequence>
<keyword evidence="6 9" id="KW-1133">Transmembrane helix</keyword>
<organism evidence="10 11">
    <name type="scientific">Rhizobium ruizarguesonis</name>
    <dbReference type="NCBI Taxonomy" id="2081791"/>
    <lineage>
        <taxon>Bacteria</taxon>
        <taxon>Pseudomonadati</taxon>
        <taxon>Pseudomonadota</taxon>
        <taxon>Alphaproteobacteria</taxon>
        <taxon>Hyphomicrobiales</taxon>
        <taxon>Rhizobiaceae</taxon>
        <taxon>Rhizobium/Agrobacterium group</taxon>
        <taxon>Rhizobium</taxon>
    </lineage>
</organism>
<comment type="function">
    <text evidence="9">Part of the twin-arginine translocation (Tat) system that transports large folded proteins containing a characteristic twin-arginine motif in their signal peptide across membranes. TatA could form the protein-conducting channel of the Tat system.</text>
</comment>
<proteinExistence type="inferred from homology"/>
<feature type="transmembrane region" description="Helical" evidence="9">
    <location>
        <begin position="6"/>
        <end position="25"/>
    </location>
</feature>
<evidence type="ECO:0000256" key="9">
    <source>
        <dbReference type="HAMAP-Rule" id="MF_00236"/>
    </source>
</evidence>
<dbReference type="Gene3D" id="1.20.5.3310">
    <property type="match status" value="1"/>
</dbReference>
<evidence type="ECO:0000313" key="10">
    <source>
        <dbReference type="EMBL" id="TBF00949.1"/>
    </source>
</evidence>
<dbReference type="GO" id="GO:0033281">
    <property type="term" value="C:TAT protein transport complex"/>
    <property type="evidence" value="ECO:0007669"/>
    <property type="project" value="UniProtKB-UniRule"/>
</dbReference>
<dbReference type="InterPro" id="IPR006312">
    <property type="entry name" value="TatA/E"/>
</dbReference>
<dbReference type="PANTHER" id="PTHR42982:SF1">
    <property type="entry name" value="SEC-INDEPENDENT PROTEIN TRANSLOCASE PROTEIN TATA"/>
    <property type="match status" value="1"/>
</dbReference>
<keyword evidence="7 9" id="KW-0811">Translocation</keyword>
<dbReference type="Pfam" id="PF02416">
    <property type="entry name" value="TatA_B_E"/>
    <property type="match status" value="1"/>
</dbReference>
<dbReference type="GO" id="GO:0008320">
    <property type="term" value="F:protein transmembrane transporter activity"/>
    <property type="evidence" value="ECO:0007669"/>
    <property type="project" value="UniProtKB-UniRule"/>
</dbReference>
<name>A0AAE8Q3Q6_9HYPH</name>
<keyword evidence="4 9" id="KW-0812">Transmembrane</keyword>
<evidence type="ECO:0000256" key="5">
    <source>
        <dbReference type="ARBA" id="ARBA00022927"/>
    </source>
</evidence>
<keyword evidence="8 9" id="KW-0472">Membrane</keyword>